<dbReference type="HOGENOM" id="CLU_049837_1_0_1"/>
<dbReference type="InterPro" id="IPR036397">
    <property type="entry name" value="RNaseH_sf"/>
</dbReference>
<dbReference type="STRING" id="31234.E3N2X7"/>
<organism evidence="3">
    <name type="scientific">Caenorhabditis remanei</name>
    <name type="common">Caenorhabditis vulgaris</name>
    <dbReference type="NCBI Taxonomy" id="31234"/>
    <lineage>
        <taxon>Eukaryota</taxon>
        <taxon>Metazoa</taxon>
        <taxon>Ecdysozoa</taxon>
        <taxon>Nematoda</taxon>
        <taxon>Chromadorea</taxon>
        <taxon>Rhabditida</taxon>
        <taxon>Rhabditina</taxon>
        <taxon>Rhabditomorpha</taxon>
        <taxon>Rhabditoidea</taxon>
        <taxon>Rhabditidae</taxon>
        <taxon>Peloderinae</taxon>
        <taxon>Caenorhabditis</taxon>
    </lineage>
</organism>
<protein>
    <recommendedName>
        <fullName evidence="1">Mos1 transposase HTH domain-containing protein</fullName>
    </recommendedName>
</protein>
<dbReference type="InterPro" id="IPR001888">
    <property type="entry name" value="Transposase_1"/>
</dbReference>
<keyword evidence="3" id="KW-1185">Reference proteome</keyword>
<feature type="domain" description="Mos1 transposase HTH" evidence="1">
    <location>
        <begin position="12"/>
        <end position="60"/>
    </location>
</feature>
<proteinExistence type="predicted"/>
<dbReference type="GO" id="GO:0003676">
    <property type="term" value="F:nucleic acid binding"/>
    <property type="evidence" value="ECO:0007669"/>
    <property type="project" value="InterPro"/>
</dbReference>
<dbReference type="Gene3D" id="3.30.420.10">
    <property type="entry name" value="Ribonuclease H-like superfamily/Ribonuclease H"/>
    <property type="match status" value="1"/>
</dbReference>
<dbReference type="InterPro" id="IPR052709">
    <property type="entry name" value="Transposase-MT_Hybrid"/>
</dbReference>
<dbReference type="PANTHER" id="PTHR46060:SF1">
    <property type="entry name" value="MARINER MOS1 TRANSPOSASE-LIKE PROTEIN"/>
    <property type="match status" value="1"/>
</dbReference>
<evidence type="ECO:0000259" key="1">
    <source>
        <dbReference type="Pfam" id="PF17906"/>
    </source>
</evidence>
<dbReference type="Pfam" id="PF01359">
    <property type="entry name" value="Transposase_1"/>
    <property type="match status" value="1"/>
</dbReference>
<evidence type="ECO:0000313" key="3">
    <source>
        <dbReference type="Proteomes" id="UP000008281"/>
    </source>
</evidence>
<dbReference type="EMBL" id="DS268516">
    <property type="protein sequence ID" value="EFO84374.1"/>
    <property type="molecule type" value="Genomic_DNA"/>
</dbReference>
<dbReference type="Gene3D" id="1.10.10.1450">
    <property type="match status" value="1"/>
</dbReference>
<reference evidence="2" key="1">
    <citation type="submission" date="2007-07" db="EMBL/GenBank/DDBJ databases">
        <title>PCAP assembly of the Caenorhabditis remanei genome.</title>
        <authorList>
            <consortium name="The Caenorhabditis remanei Sequencing Consortium"/>
            <person name="Wilson R.K."/>
        </authorList>
    </citation>
    <scope>NUCLEOTIDE SEQUENCE [LARGE SCALE GENOMIC DNA]</scope>
    <source>
        <strain evidence="2">PB4641</strain>
    </source>
</reference>
<dbReference type="InParanoid" id="E3N2X7"/>
<dbReference type="eggNOG" id="ENOG502RYWI">
    <property type="taxonomic scope" value="Eukaryota"/>
</dbReference>
<accession>E3N2X7</accession>
<dbReference type="Proteomes" id="UP000008281">
    <property type="component" value="Unassembled WGS sequence"/>
</dbReference>
<sequence>MNAAPIFVPDRLHIRHVILFLFLSNSKITEIEERMVEVYKGNAPQRQTISRWVHRFKNNDFSLTEEARSGRPVEFDIDKLREVVESDPFQSICELATVMGSTHSAVERGLGALGKVKKMGRWIPHKLSNFDLERRVDMSLQLLTLHPNFNCLDHLVTSDEKWVLYEIDADKHPEDVVKQELHPKKILLSVWWSVHGALYWEPLPEGKTITADYYSSQLLKVNSKLKTSPLHGHRVHYLHDNARPHTAKTTKSLLATFHWTVLAYPPYSPDLAPSDYHLFSDMHRSLEGQDFKTKSEVEKWLKKYFDSKQPEFWRKGIESLPIKWQTVVDKGGRYV</sequence>
<dbReference type="OrthoDB" id="9970333at2759"/>
<dbReference type="OMA" id="HRIVICD"/>
<dbReference type="PANTHER" id="PTHR46060">
    <property type="entry name" value="MARINER MOS1 TRANSPOSASE-LIKE PROTEIN"/>
    <property type="match status" value="1"/>
</dbReference>
<name>E3N2X7_CAERE</name>
<dbReference type="InterPro" id="IPR041426">
    <property type="entry name" value="Mos1_HTH"/>
</dbReference>
<dbReference type="Pfam" id="PF17906">
    <property type="entry name" value="HTH_48"/>
    <property type="match status" value="1"/>
</dbReference>
<gene>
    <name evidence="2" type="ORF">CRE_19908</name>
</gene>
<dbReference type="AlphaFoldDB" id="E3N2X7"/>
<evidence type="ECO:0000313" key="2">
    <source>
        <dbReference type="EMBL" id="EFO84374.1"/>
    </source>
</evidence>